<evidence type="ECO:0008006" key="3">
    <source>
        <dbReference type="Google" id="ProtNLM"/>
    </source>
</evidence>
<evidence type="ECO:0000313" key="2">
    <source>
        <dbReference type="Proteomes" id="UP000694050"/>
    </source>
</evidence>
<sequence>MGNNIHSGVKYGSAGFMHVFNDLAIEQRKVQGDGKGIYKKSNDDWVARILEIRGSDEHHVYARVYWMQRPEELLAGMPDGKKIVQGCPPYYAANEVLASDYVMF</sequence>
<protein>
    <recommendedName>
        <fullName evidence="3">BAH domain-containing protein</fullName>
    </recommendedName>
</protein>
<dbReference type="EMBL" id="JAELUQ010000014">
    <property type="protein sequence ID" value="KAG7403557.1"/>
    <property type="molecule type" value="Genomic_DNA"/>
</dbReference>
<gene>
    <name evidence="1" type="ORF">Forpe1208_v016193</name>
</gene>
<accession>A0A8J5NHI1</accession>
<name>A0A8J5NHI1_FUSOX</name>
<evidence type="ECO:0000313" key="1">
    <source>
        <dbReference type="EMBL" id="KAG7403557.1"/>
    </source>
</evidence>
<organism evidence="1 2">
    <name type="scientific">Fusarium oxysporum f. sp. rapae</name>
    <dbReference type="NCBI Taxonomy" id="485398"/>
    <lineage>
        <taxon>Eukaryota</taxon>
        <taxon>Fungi</taxon>
        <taxon>Dikarya</taxon>
        <taxon>Ascomycota</taxon>
        <taxon>Pezizomycotina</taxon>
        <taxon>Sordariomycetes</taxon>
        <taxon>Hypocreomycetidae</taxon>
        <taxon>Hypocreales</taxon>
        <taxon>Nectriaceae</taxon>
        <taxon>Fusarium</taxon>
        <taxon>Fusarium oxysporum species complex</taxon>
    </lineage>
</organism>
<proteinExistence type="predicted"/>
<dbReference type="AlphaFoldDB" id="A0A8J5NHI1"/>
<reference evidence="1" key="1">
    <citation type="submission" date="2021-04" db="EMBL/GenBank/DDBJ databases">
        <title>First draft genome resource for Brassicaceae pathogens Fusarium oxysporum f. sp. raphani and Fusarium oxysporum f. sp. rapae.</title>
        <authorList>
            <person name="Asai S."/>
        </authorList>
    </citation>
    <scope>NUCLEOTIDE SEQUENCE</scope>
    <source>
        <strain evidence="1">Tf1208</strain>
    </source>
</reference>
<dbReference type="Proteomes" id="UP000694050">
    <property type="component" value="Unassembled WGS sequence"/>
</dbReference>
<comment type="caution">
    <text evidence="1">The sequence shown here is derived from an EMBL/GenBank/DDBJ whole genome shotgun (WGS) entry which is preliminary data.</text>
</comment>